<proteinExistence type="predicted"/>
<dbReference type="EMBL" id="JARBHB010000010">
    <property type="protein sequence ID" value="KAJ8873511.1"/>
    <property type="molecule type" value="Genomic_DNA"/>
</dbReference>
<evidence type="ECO:0008006" key="3">
    <source>
        <dbReference type="Google" id="ProtNLM"/>
    </source>
</evidence>
<comment type="caution">
    <text evidence="1">The sequence shown here is derived from an EMBL/GenBank/DDBJ whole genome shotgun (WGS) entry which is preliminary data.</text>
</comment>
<reference evidence="1 2" key="1">
    <citation type="submission" date="2023-02" db="EMBL/GenBank/DDBJ databases">
        <title>LHISI_Scaffold_Assembly.</title>
        <authorList>
            <person name="Stuart O.P."/>
            <person name="Cleave R."/>
            <person name="Magrath M.J.L."/>
            <person name="Mikheyev A.S."/>
        </authorList>
    </citation>
    <scope>NUCLEOTIDE SEQUENCE [LARGE SCALE GENOMIC DNA]</scope>
    <source>
        <strain evidence="1">Daus_M_001</strain>
        <tissue evidence="1">Leg muscle</tissue>
    </source>
</reference>
<sequence length="304" mass="34285">MALYTDSVPTVKQFTVNPWKLSIRPKVKCPEGRYPLEQTRLLILKTITSFHYKVQLPLLFCTQSKESVNCSILFTCFIIVWTFCRNHHQRGFCSKTMHTWLRTVHPCQIVENVVQGTTYYFISRKCTTIYFLCCNFTNIVEHDRNPFASAAFISHGHSTQSLHVVGLLQSSKLHFGSMCSVHRATTSKSNLPVHRLAHTPLNSAMSVSMCIIMNVGNESPHYQIDAFVMSKISSKLLALTDHNFAIPVPVDMLLKAEIFAYLFSAYHVEGNIGQPIALETVLGWVLIGKVNIDTQPVSTICTEA</sequence>
<evidence type="ECO:0000313" key="1">
    <source>
        <dbReference type="EMBL" id="KAJ8873511.1"/>
    </source>
</evidence>
<protein>
    <recommendedName>
        <fullName evidence="3">Peptidase aspartic putative domain-containing protein</fullName>
    </recommendedName>
</protein>
<dbReference type="Proteomes" id="UP001159363">
    <property type="component" value="Chromosome 9"/>
</dbReference>
<name>A0ABQ9GNC0_9NEOP</name>
<evidence type="ECO:0000313" key="2">
    <source>
        <dbReference type="Proteomes" id="UP001159363"/>
    </source>
</evidence>
<gene>
    <name evidence="1" type="ORF">PR048_024329</name>
</gene>
<accession>A0ABQ9GNC0</accession>
<organism evidence="1 2">
    <name type="scientific">Dryococelus australis</name>
    <dbReference type="NCBI Taxonomy" id="614101"/>
    <lineage>
        <taxon>Eukaryota</taxon>
        <taxon>Metazoa</taxon>
        <taxon>Ecdysozoa</taxon>
        <taxon>Arthropoda</taxon>
        <taxon>Hexapoda</taxon>
        <taxon>Insecta</taxon>
        <taxon>Pterygota</taxon>
        <taxon>Neoptera</taxon>
        <taxon>Polyneoptera</taxon>
        <taxon>Phasmatodea</taxon>
        <taxon>Verophasmatodea</taxon>
        <taxon>Anareolatae</taxon>
        <taxon>Phasmatidae</taxon>
        <taxon>Eurycanthinae</taxon>
        <taxon>Dryococelus</taxon>
    </lineage>
</organism>
<keyword evidence="2" id="KW-1185">Reference proteome</keyword>